<evidence type="ECO:0000256" key="9">
    <source>
        <dbReference type="ARBA" id="ARBA00022519"/>
    </source>
</evidence>
<reference evidence="32" key="1">
    <citation type="submission" date="2015-09" db="EMBL/GenBank/DDBJ databases">
        <title>Draft Genome Sequences of Two Novel Amoeba-resistant Intranuclear Bacteria, Candidatus Berkiella cookevillensis and Candidatus Berkiella aquae.</title>
        <authorList>
            <person name="Mehari Y.T."/>
            <person name="Arivett B.A."/>
            <person name="Farone A.L."/>
            <person name="Gunderson J.H."/>
            <person name="Farone M.B."/>
        </authorList>
    </citation>
    <scope>NUCLEOTIDE SEQUENCE [LARGE SCALE GENOMIC DNA]</scope>
    <source>
        <strain evidence="32">CC99</strain>
    </source>
</reference>
<evidence type="ECO:0000256" key="14">
    <source>
        <dbReference type="ARBA" id="ARBA00022692"/>
    </source>
</evidence>
<comment type="function">
    <text evidence="1">Cell wall formation. Synthesis of cross-linked peptidoglycan from the lipid intermediates. The enzyme has a penicillin-insensitive transglycosylase N-terminal domain (formation of linear glycan strands) and a penicillin-sensitive transpeptidase C-terminal domain (cross-linking of the peptide subunits).</text>
</comment>
<keyword evidence="12" id="KW-0328">Glycosyltransferase</keyword>
<comment type="similarity">
    <text evidence="5">In the N-terminal section; belongs to the glycosyltransferase 51 family.</text>
</comment>
<dbReference type="InterPro" id="IPR001264">
    <property type="entry name" value="Glyco_trans_51"/>
</dbReference>
<sequence>MQTHARDHYILSSMNILLRILFRVFLSTGAMAFFCLLVVVLYTNAQLPSVEVLEDIQLQVPLKIFTADGKLIGEYGEKRRTPILIEDVPEIMKLAILATEDRRFYQHSGIDIRGLARAAIHLVLSGTKEQGASTITMQVARNFFLTRKKTFSRKLHEILLARKIENELSKDKILELYLNKIYFGKRAYGVQAAAHVYYGTDIQNLGLDQIAMLAGLPQAPSSINPINNPEGALRRRAHVLKRMLHYGFISESEFEVANLKPLNAKYHGRVVDVEAPFVAEMARQQVYKMYGNKAYTQGFEAYTTVNSELQSLARLSVQEGLLEYDKRHGYRGAFAHWNLEDNLPHTEWAKKLSEIPTGGHLQPALVLSIEPEFFTALLANNQIVKVSFQSMAWAKQQITSLRLGPKPKSIDEVVAKGDVVFLESNNTEWNFSQLPEAQSALVALHPKNGAVLALVGGFDFALSNFNRANQSTRQPGSNFKPFVYAAALENGYTAASVINDAPIVYMDDNLEGYWRPQNDTRRFYGPTRLRVGLTKSRNLVSIRLLQAVGIDKAIKILDKFGFAKNRLPRGLSLALGTAQFSPLEIATGYASFANGGYKVNAHVLDRIEDSQNHIIYKANSPIACPECNLLEEAHLDPSPKVKNKIDNMIMLSPADEAPIPAAKAIDPQTAYIMTSILQDAIVTGTGQRAKALRRADLAGKTGTTNNKLDAWYSGFNQSLVATVWVGFDEPRSLKEYGSEAALPIWMKFMGAALNGVPETKPEQPRGLVTIKIDPETGLLARAGQSNAIFEIFRKDTLPSRAAPSIGIDRGISLTPKADSSGDSLF</sequence>
<dbReference type="PANTHER" id="PTHR32282">
    <property type="entry name" value="BINDING PROTEIN TRANSPEPTIDASE, PUTATIVE-RELATED"/>
    <property type="match status" value="1"/>
</dbReference>
<dbReference type="GO" id="GO:0009252">
    <property type="term" value="P:peptidoglycan biosynthetic process"/>
    <property type="evidence" value="ECO:0007669"/>
    <property type="project" value="UniProtKB-UniPathway"/>
</dbReference>
<keyword evidence="20 28" id="KW-0472">Membrane</keyword>
<evidence type="ECO:0000259" key="29">
    <source>
        <dbReference type="Pfam" id="PF00905"/>
    </source>
</evidence>
<keyword evidence="22" id="KW-0511">Multifunctional enzyme</keyword>
<evidence type="ECO:0000256" key="26">
    <source>
        <dbReference type="ARBA" id="ARBA00049902"/>
    </source>
</evidence>
<evidence type="ECO:0000256" key="4">
    <source>
        <dbReference type="ARBA" id="ARBA00007090"/>
    </source>
</evidence>
<dbReference type="InterPro" id="IPR050396">
    <property type="entry name" value="Glycosyltr_51/Transpeptidase"/>
</dbReference>
<evidence type="ECO:0000256" key="15">
    <source>
        <dbReference type="ARBA" id="ARBA00022801"/>
    </source>
</evidence>
<comment type="subcellular location">
    <subcellularLocation>
        <location evidence="2">Cell inner membrane</location>
        <topology evidence="2">Single-pass type II membrane protein</topology>
    </subcellularLocation>
</comment>
<keyword evidence="15" id="KW-0378">Hydrolase</keyword>
<keyword evidence="14 28" id="KW-0812">Transmembrane</keyword>
<gene>
    <name evidence="32" type="primary">mrcA</name>
    <name evidence="32" type="ORF">CC99x_02100</name>
</gene>
<keyword evidence="16" id="KW-0133">Cell shape</keyword>
<dbReference type="AlphaFoldDB" id="A0A0Q9YAV0"/>
<name>A0A0Q9YAV0_9GAMM</name>
<dbReference type="SUPFAM" id="SSF53955">
    <property type="entry name" value="Lysozyme-like"/>
    <property type="match status" value="1"/>
</dbReference>
<dbReference type="GO" id="GO:0006508">
    <property type="term" value="P:proteolysis"/>
    <property type="evidence" value="ECO:0007669"/>
    <property type="project" value="UniProtKB-KW"/>
</dbReference>
<feature type="domain" description="Glycosyl transferase family 51" evidence="30">
    <location>
        <begin position="69"/>
        <end position="243"/>
    </location>
</feature>
<comment type="pathway">
    <text evidence="3">Cell wall biogenesis; peptidoglycan biosynthesis.</text>
</comment>
<dbReference type="SUPFAM" id="SSF56601">
    <property type="entry name" value="beta-lactamase/transpeptidase-like"/>
    <property type="match status" value="1"/>
</dbReference>
<keyword evidence="13" id="KW-0808">Transferase</keyword>
<dbReference type="EC" id="3.4.16.4" evidence="6"/>
<evidence type="ECO:0000256" key="20">
    <source>
        <dbReference type="ARBA" id="ARBA00023136"/>
    </source>
</evidence>
<evidence type="ECO:0000256" key="21">
    <source>
        <dbReference type="ARBA" id="ARBA00023251"/>
    </source>
</evidence>
<dbReference type="Pfam" id="PF00912">
    <property type="entry name" value="Transgly"/>
    <property type="match status" value="1"/>
</dbReference>
<keyword evidence="17" id="KW-0735">Signal-anchor</keyword>
<keyword evidence="23" id="KW-0961">Cell wall biogenesis/degradation</keyword>
<evidence type="ECO:0000256" key="10">
    <source>
        <dbReference type="ARBA" id="ARBA00022645"/>
    </source>
</evidence>
<dbReference type="InterPro" id="IPR001460">
    <property type="entry name" value="PCN-bd_Tpept"/>
</dbReference>
<evidence type="ECO:0000256" key="27">
    <source>
        <dbReference type="ARBA" id="ARBA00060592"/>
    </source>
</evidence>
<evidence type="ECO:0000256" key="24">
    <source>
        <dbReference type="ARBA" id="ARBA00034000"/>
    </source>
</evidence>
<comment type="pathway">
    <text evidence="27">Glycan biosynthesis.</text>
</comment>
<evidence type="ECO:0000256" key="23">
    <source>
        <dbReference type="ARBA" id="ARBA00023316"/>
    </source>
</evidence>
<dbReference type="Gene3D" id="3.40.710.10">
    <property type="entry name" value="DD-peptidase/beta-lactamase superfamily"/>
    <property type="match status" value="2"/>
</dbReference>
<evidence type="ECO:0000256" key="6">
    <source>
        <dbReference type="ARBA" id="ARBA00012448"/>
    </source>
</evidence>
<comment type="caution">
    <text evidence="32">The sequence shown here is derived from an EMBL/GenBank/DDBJ whole genome shotgun (WGS) entry which is preliminary data.</text>
</comment>
<dbReference type="GO" id="GO:0046677">
    <property type="term" value="P:response to antibiotic"/>
    <property type="evidence" value="ECO:0007669"/>
    <property type="project" value="UniProtKB-KW"/>
</dbReference>
<evidence type="ECO:0000256" key="19">
    <source>
        <dbReference type="ARBA" id="ARBA00022989"/>
    </source>
</evidence>
<dbReference type="Gene3D" id="1.10.3810.10">
    <property type="entry name" value="Biosynthetic peptidoglycan transglycosylase-like"/>
    <property type="match status" value="1"/>
</dbReference>
<protein>
    <recommendedName>
        <fullName evidence="7">Penicillin-binding protein 1A</fullName>
        <ecNumber evidence="25">2.4.99.28</ecNumber>
        <ecNumber evidence="6">3.4.16.4</ecNumber>
    </recommendedName>
</protein>
<feature type="transmembrane region" description="Helical" evidence="28">
    <location>
        <begin position="20"/>
        <end position="42"/>
    </location>
</feature>
<evidence type="ECO:0000256" key="13">
    <source>
        <dbReference type="ARBA" id="ARBA00022679"/>
    </source>
</evidence>
<keyword evidence="11" id="KW-0645">Protease</keyword>
<evidence type="ECO:0000256" key="1">
    <source>
        <dbReference type="ARBA" id="ARBA00002624"/>
    </source>
</evidence>
<proteinExistence type="inferred from homology"/>
<dbReference type="Pfam" id="PF17092">
    <property type="entry name" value="PCB_OB"/>
    <property type="match status" value="1"/>
</dbReference>
<dbReference type="GO" id="GO:0008360">
    <property type="term" value="P:regulation of cell shape"/>
    <property type="evidence" value="ECO:0007669"/>
    <property type="project" value="UniProtKB-KW"/>
</dbReference>
<keyword evidence="8" id="KW-1003">Cell membrane</keyword>
<feature type="domain" description="Penicillin-binding protein transpeptidase" evidence="29">
    <location>
        <begin position="441"/>
        <end position="710"/>
    </location>
</feature>
<keyword evidence="21" id="KW-0046">Antibiotic resistance</keyword>
<dbReference type="GO" id="GO:0009002">
    <property type="term" value="F:serine-type D-Ala-D-Ala carboxypeptidase activity"/>
    <property type="evidence" value="ECO:0007669"/>
    <property type="project" value="UniProtKB-EC"/>
</dbReference>
<evidence type="ECO:0000256" key="11">
    <source>
        <dbReference type="ARBA" id="ARBA00022670"/>
    </source>
</evidence>
<dbReference type="InterPro" id="IPR023346">
    <property type="entry name" value="Lysozyme-like_dom_sf"/>
</dbReference>
<organism evidence="32">
    <name type="scientific">Candidatus Berkiella cookevillensis</name>
    <dbReference type="NCBI Taxonomy" id="437022"/>
    <lineage>
        <taxon>Bacteria</taxon>
        <taxon>Pseudomonadati</taxon>
        <taxon>Pseudomonadota</taxon>
        <taxon>Gammaproteobacteria</taxon>
        <taxon>Candidatus Berkiellales</taxon>
        <taxon>Candidatus Berkiellaceae</taxon>
        <taxon>Candidatus Berkiella</taxon>
    </lineage>
</organism>
<dbReference type="EC" id="2.4.99.28" evidence="25"/>
<evidence type="ECO:0000256" key="3">
    <source>
        <dbReference type="ARBA" id="ARBA00004752"/>
    </source>
</evidence>
<evidence type="ECO:0000256" key="28">
    <source>
        <dbReference type="SAM" id="Phobius"/>
    </source>
</evidence>
<evidence type="ECO:0000259" key="30">
    <source>
        <dbReference type="Pfam" id="PF00912"/>
    </source>
</evidence>
<comment type="catalytic activity">
    <reaction evidence="24">
        <text>Preferential cleavage: (Ac)2-L-Lys-D-Ala-|-D-Ala. Also transpeptidation of peptidyl-alanyl moieties that are N-acyl substituents of D-alanine.</text>
        <dbReference type="EC" id="3.4.16.4"/>
    </reaction>
</comment>
<evidence type="ECO:0000256" key="16">
    <source>
        <dbReference type="ARBA" id="ARBA00022960"/>
    </source>
</evidence>
<evidence type="ECO:0000259" key="31">
    <source>
        <dbReference type="Pfam" id="PF17092"/>
    </source>
</evidence>
<dbReference type="GO" id="GO:0005886">
    <property type="term" value="C:plasma membrane"/>
    <property type="evidence" value="ECO:0007669"/>
    <property type="project" value="UniProtKB-SubCell"/>
</dbReference>
<dbReference type="InterPro" id="IPR012338">
    <property type="entry name" value="Beta-lactam/transpept-like"/>
</dbReference>
<dbReference type="GO" id="GO:0008955">
    <property type="term" value="F:peptidoglycan glycosyltransferase activity"/>
    <property type="evidence" value="ECO:0007669"/>
    <property type="project" value="UniProtKB-EC"/>
</dbReference>
<dbReference type="PANTHER" id="PTHR32282:SF27">
    <property type="entry name" value="PENICILLIN-BINDING PROTEIN 1A"/>
    <property type="match status" value="1"/>
</dbReference>
<evidence type="ECO:0000256" key="5">
    <source>
        <dbReference type="ARBA" id="ARBA00007739"/>
    </source>
</evidence>
<evidence type="ECO:0000256" key="2">
    <source>
        <dbReference type="ARBA" id="ARBA00004249"/>
    </source>
</evidence>
<keyword evidence="10" id="KW-0121">Carboxypeptidase</keyword>
<dbReference type="UniPathway" id="UPA00219"/>
<dbReference type="InterPro" id="IPR031376">
    <property type="entry name" value="PCB_OB"/>
</dbReference>
<dbReference type="FunFam" id="1.10.3810.10:FF:000003">
    <property type="entry name" value="Penicillin-binding protein 1a"/>
    <property type="match status" value="1"/>
</dbReference>
<accession>A0A0Q9YAV0</accession>
<keyword evidence="9" id="KW-0997">Cell inner membrane</keyword>
<dbReference type="PATRIC" id="fig|1590042.3.peg.2146"/>
<keyword evidence="18" id="KW-0573">Peptidoglycan synthesis</keyword>
<keyword evidence="19 28" id="KW-1133">Transmembrane helix</keyword>
<comment type="catalytic activity">
    <reaction evidence="26">
        <text>[GlcNAc-(1-&gt;4)-Mur2Ac(oyl-L-Ala-gamma-D-Glu-L-Lys-D-Ala-D-Ala)](n)-di-trans,octa-cis-undecaprenyl diphosphate + beta-D-GlcNAc-(1-&gt;4)-Mur2Ac(oyl-L-Ala-gamma-D-Glu-L-Lys-D-Ala-D-Ala)-di-trans,octa-cis-undecaprenyl diphosphate = [GlcNAc-(1-&gt;4)-Mur2Ac(oyl-L-Ala-gamma-D-Glu-L-Lys-D-Ala-D-Ala)](n+1)-di-trans,octa-cis-undecaprenyl diphosphate + di-trans,octa-cis-undecaprenyl diphosphate + H(+)</text>
        <dbReference type="Rhea" id="RHEA:23708"/>
        <dbReference type="Rhea" id="RHEA-COMP:9602"/>
        <dbReference type="Rhea" id="RHEA-COMP:9603"/>
        <dbReference type="ChEBI" id="CHEBI:15378"/>
        <dbReference type="ChEBI" id="CHEBI:58405"/>
        <dbReference type="ChEBI" id="CHEBI:60033"/>
        <dbReference type="ChEBI" id="CHEBI:78435"/>
        <dbReference type="EC" id="2.4.99.28"/>
    </reaction>
</comment>
<dbReference type="GO" id="GO:0071555">
    <property type="term" value="P:cell wall organization"/>
    <property type="evidence" value="ECO:0007669"/>
    <property type="project" value="UniProtKB-KW"/>
</dbReference>
<dbReference type="InterPro" id="IPR036950">
    <property type="entry name" value="PBP_transglycosylase"/>
</dbReference>
<dbReference type="NCBIfam" id="TIGR02074">
    <property type="entry name" value="PBP_1a_fam"/>
    <property type="match status" value="1"/>
</dbReference>
<evidence type="ECO:0000256" key="17">
    <source>
        <dbReference type="ARBA" id="ARBA00022968"/>
    </source>
</evidence>
<evidence type="ECO:0000256" key="12">
    <source>
        <dbReference type="ARBA" id="ARBA00022676"/>
    </source>
</evidence>
<dbReference type="EMBL" id="LKHV01000012">
    <property type="protein sequence ID" value="KRG17805.1"/>
    <property type="molecule type" value="Genomic_DNA"/>
</dbReference>
<dbReference type="Pfam" id="PF00905">
    <property type="entry name" value="Transpeptidase"/>
    <property type="match status" value="1"/>
</dbReference>
<evidence type="ECO:0000256" key="25">
    <source>
        <dbReference type="ARBA" id="ARBA00044770"/>
    </source>
</evidence>
<evidence type="ECO:0000256" key="7">
    <source>
        <dbReference type="ARBA" id="ARBA00018638"/>
    </source>
</evidence>
<evidence type="ECO:0000256" key="18">
    <source>
        <dbReference type="ARBA" id="ARBA00022984"/>
    </source>
</evidence>
<dbReference type="GO" id="GO:0030288">
    <property type="term" value="C:outer membrane-bounded periplasmic space"/>
    <property type="evidence" value="ECO:0007669"/>
    <property type="project" value="TreeGrafter"/>
</dbReference>
<evidence type="ECO:0000256" key="22">
    <source>
        <dbReference type="ARBA" id="ARBA00023268"/>
    </source>
</evidence>
<feature type="domain" description="Penicillin-binding protein OB-like" evidence="31">
    <location>
        <begin position="330"/>
        <end position="437"/>
    </location>
</feature>
<evidence type="ECO:0000256" key="8">
    <source>
        <dbReference type="ARBA" id="ARBA00022475"/>
    </source>
</evidence>
<dbReference type="GO" id="GO:0008658">
    <property type="term" value="F:penicillin binding"/>
    <property type="evidence" value="ECO:0007669"/>
    <property type="project" value="InterPro"/>
</dbReference>
<dbReference type="STRING" id="437022.CC99x_02100"/>
<comment type="similarity">
    <text evidence="4">In the C-terminal section; belongs to the transpeptidase family.</text>
</comment>
<evidence type="ECO:0000313" key="32">
    <source>
        <dbReference type="EMBL" id="KRG17805.1"/>
    </source>
</evidence>